<dbReference type="Gene3D" id="3.30.420.10">
    <property type="entry name" value="Ribonuclease H-like superfamily/Ribonuclease H"/>
    <property type="match status" value="1"/>
</dbReference>
<keyword evidence="2" id="KW-0342">GTP-binding</keyword>
<protein>
    <submittedName>
        <fullName evidence="3">Uncharacterized protein</fullName>
    </submittedName>
</protein>
<keyword evidence="1" id="KW-0547">Nucleotide-binding</keyword>
<evidence type="ECO:0000313" key="3">
    <source>
        <dbReference type="EMBL" id="KAH7569163.1"/>
    </source>
</evidence>
<dbReference type="InterPro" id="IPR006689">
    <property type="entry name" value="Small_GTPase_ARF/SAR"/>
</dbReference>
<dbReference type="InterPro" id="IPR036397">
    <property type="entry name" value="RNaseH_sf"/>
</dbReference>
<evidence type="ECO:0000313" key="4">
    <source>
        <dbReference type="Proteomes" id="UP000827721"/>
    </source>
</evidence>
<dbReference type="PANTHER" id="PTHR45697">
    <property type="entry name" value="ADP-RIBOSYLATION FACTOR-LIKE PROTEIN 2-RELATED"/>
    <property type="match status" value="1"/>
</dbReference>
<dbReference type="Proteomes" id="UP000827721">
    <property type="component" value="Unassembled WGS sequence"/>
</dbReference>
<reference evidence="3 4" key="1">
    <citation type="submission" date="2021-02" db="EMBL/GenBank/DDBJ databases">
        <title>Plant Genome Project.</title>
        <authorList>
            <person name="Zhang R.-G."/>
        </authorList>
    </citation>
    <scope>NUCLEOTIDE SEQUENCE [LARGE SCALE GENOMIC DNA]</scope>
    <source>
        <tissue evidence="3">Leaves</tissue>
    </source>
</reference>
<name>A0ABQ8HXS8_9ROSI</name>
<dbReference type="Pfam" id="PF00025">
    <property type="entry name" value="Arf"/>
    <property type="match status" value="1"/>
</dbReference>
<sequence length="144" mass="15851">MRAKKVAVNPLLQRLSGASLLIFANKQDIKGALTPAEIAKVLNLDVKDRTRHWEIVAAVHTRVRGCLRDSLNLLPGKLNTLAKNPCPGLGPKGSIPYDEVRLSNLASLKTSLLDYMKQDILLLGGVLPVSAMELWNDSINNWMK</sequence>
<gene>
    <name evidence="3" type="ORF">JRO89_XS06G0116000</name>
</gene>
<evidence type="ECO:0000256" key="1">
    <source>
        <dbReference type="ARBA" id="ARBA00022741"/>
    </source>
</evidence>
<dbReference type="EMBL" id="JAFEMO010000006">
    <property type="protein sequence ID" value="KAH7569163.1"/>
    <property type="molecule type" value="Genomic_DNA"/>
</dbReference>
<dbReference type="InterPro" id="IPR044612">
    <property type="entry name" value="ARL2/3"/>
</dbReference>
<proteinExistence type="predicted"/>
<accession>A0ABQ8HXS8</accession>
<keyword evidence="4" id="KW-1185">Reference proteome</keyword>
<comment type="caution">
    <text evidence="3">The sequence shown here is derived from an EMBL/GenBank/DDBJ whole genome shotgun (WGS) entry which is preliminary data.</text>
</comment>
<dbReference type="SUPFAM" id="SSF53098">
    <property type="entry name" value="Ribonuclease H-like"/>
    <property type="match status" value="1"/>
</dbReference>
<organism evidence="3 4">
    <name type="scientific">Xanthoceras sorbifolium</name>
    <dbReference type="NCBI Taxonomy" id="99658"/>
    <lineage>
        <taxon>Eukaryota</taxon>
        <taxon>Viridiplantae</taxon>
        <taxon>Streptophyta</taxon>
        <taxon>Embryophyta</taxon>
        <taxon>Tracheophyta</taxon>
        <taxon>Spermatophyta</taxon>
        <taxon>Magnoliopsida</taxon>
        <taxon>eudicotyledons</taxon>
        <taxon>Gunneridae</taxon>
        <taxon>Pentapetalae</taxon>
        <taxon>rosids</taxon>
        <taxon>malvids</taxon>
        <taxon>Sapindales</taxon>
        <taxon>Sapindaceae</taxon>
        <taxon>Xanthoceroideae</taxon>
        <taxon>Xanthoceras</taxon>
    </lineage>
</organism>
<dbReference type="InterPro" id="IPR012337">
    <property type="entry name" value="RNaseH-like_sf"/>
</dbReference>
<evidence type="ECO:0000256" key="2">
    <source>
        <dbReference type="ARBA" id="ARBA00023134"/>
    </source>
</evidence>